<evidence type="ECO:0000313" key="8">
    <source>
        <dbReference type="EMBL" id="OZG56523.1"/>
    </source>
</evidence>
<dbReference type="AlphaFoldDB" id="A0A261FC20"/>
<keyword evidence="6 7" id="KW-0472">Membrane</keyword>
<comment type="similarity">
    <text evidence="2">Belongs to the VirD4/TraG family.</text>
</comment>
<dbReference type="EMBL" id="MWWU01000002">
    <property type="protein sequence ID" value="OZG56523.1"/>
    <property type="molecule type" value="Genomic_DNA"/>
</dbReference>
<keyword evidence="5 7" id="KW-1133">Transmembrane helix</keyword>
<accession>A0A261FC20</accession>
<name>A0A261FC20_9BIFI</name>
<protein>
    <submittedName>
        <fullName evidence="8">Conjugal transfer protein TraG</fullName>
    </submittedName>
</protein>
<sequence length="630" mass="70120">MSANKSTQKQVSWTAAIILTLISGLATNMVSKAIRVNMAAGLAPTEIIAQPEKLVASLFPPSIDPTDLLVSAGVSILVLLMMLLSADDRKTRTGAEEGSAKWATPKDMNKYMAEDPQWNLMFTATEGLCTQTNLTYRNLNVMVIGGSGTGKTRGYVKPNLILERADNPMSFVVTDPDGGTKRECADLLRKRGYLVQALDLNHMNKSAHFNPMDYIDPVTPEASVLQLVDNFMNNTSGTGSDQKEDFWTKSERALLTSLLAYEYFTAEKPSFLAAADRVLQMKASEKNGDEKSEFDMEMETAKAIADNLRELDRQHKLSPEDAALANGIDFACRQYETYAKGAGETKKSIIISVAVRTAPLQINTVRELMTDTEETEPTATESDWVEEDHNLALKTVGDKKTVIFLNLPDMDTSFNFIAAIMYQCLFQALIRQADDGQTGHLQYPVHMFLDEFANIGRIPNFERLIAVIRKRWISCSIIVQNLAQLKTMYKDSWETITGNCDNILYLGGKEESSEEYVSKQLGKETIQVRGSSINSGKGGGSTSWSAHARALLDEAELGKIPDEDCIYMIRGLDPFYSQKIRPISLPQDPAELKRFLKKNENSVYQGYNIHKRIGGLKIKQEKKHGWLARA</sequence>
<dbReference type="RefSeq" id="WP_094690035.1">
    <property type="nucleotide sequence ID" value="NZ_JACBYZ010000001.1"/>
</dbReference>
<reference evidence="8 9" key="1">
    <citation type="journal article" date="2017" name="BMC Genomics">
        <title>Comparative genomic and phylogenomic analyses of the Bifidobacteriaceae family.</title>
        <authorList>
            <person name="Lugli G.A."/>
            <person name="Milani C."/>
            <person name="Turroni F."/>
            <person name="Duranti S."/>
            <person name="Mancabelli L."/>
            <person name="Mangifesta M."/>
            <person name="Ferrario C."/>
            <person name="Modesto M."/>
            <person name="Mattarelli P."/>
            <person name="Jiri K."/>
            <person name="van Sinderen D."/>
            <person name="Ventura M."/>
        </authorList>
    </citation>
    <scope>NUCLEOTIDE SEQUENCE [LARGE SCALE GENOMIC DNA]</scope>
    <source>
        <strain evidence="8 9">LMG 21773</strain>
    </source>
</reference>
<dbReference type="Gene3D" id="3.40.50.300">
    <property type="entry name" value="P-loop containing nucleotide triphosphate hydrolases"/>
    <property type="match status" value="1"/>
</dbReference>
<comment type="caution">
    <text evidence="8">The sequence shown here is derived from an EMBL/GenBank/DDBJ whole genome shotgun (WGS) entry which is preliminary data.</text>
</comment>
<dbReference type="Proteomes" id="UP000228976">
    <property type="component" value="Unassembled WGS sequence"/>
</dbReference>
<evidence type="ECO:0000256" key="5">
    <source>
        <dbReference type="ARBA" id="ARBA00022989"/>
    </source>
</evidence>
<evidence type="ECO:0000256" key="6">
    <source>
        <dbReference type="ARBA" id="ARBA00023136"/>
    </source>
</evidence>
<evidence type="ECO:0000256" key="1">
    <source>
        <dbReference type="ARBA" id="ARBA00004651"/>
    </source>
</evidence>
<dbReference type="PANTHER" id="PTHR37937:SF1">
    <property type="entry name" value="CONJUGATIVE TRANSFER: DNA TRANSPORT"/>
    <property type="match status" value="1"/>
</dbReference>
<dbReference type="OrthoDB" id="226701at2"/>
<dbReference type="GO" id="GO:0005886">
    <property type="term" value="C:plasma membrane"/>
    <property type="evidence" value="ECO:0007669"/>
    <property type="project" value="UniProtKB-SubCell"/>
</dbReference>
<dbReference type="PANTHER" id="PTHR37937">
    <property type="entry name" value="CONJUGATIVE TRANSFER: DNA TRANSPORT"/>
    <property type="match status" value="1"/>
</dbReference>
<evidence type="ECO:0000313" key="9">
    <source>
        <dbReference type="Proteomes" id="UP000228976"/>
    </source>
</evidence>
<keyword evidence="4 7" id="KW-0812">Transmembrane</keyword>
<dbReference type="NCBIfam" id="NF045973">
    <property type="entry name" value="conju_CD1115"/>
    <property type="match status" value="1"/>
</dbReference>
<evidence type="ECO:0000256" key="7">
    <source>
        <dbReference type="SAM" id="Phobius"/>
    </source>
</evidence>
<comment type="subcellular location">
    <subcellularLocation>
        <location evidence="1">Cell membrane</location>
        <topology evidence="1">Multi-pass membrane protein</topology>
    </subcellularLocation>
</comment>
<proteinExistence type="inferred from homology"/>
<dbReference type="InterPro" id="IPR003688">
    <property type="entry name" value="TraG/VirD4"/>
</dbReference>
<dbReference type="SUPFAM" id="SSF52540">
    <property type="entry name" value="P-loop containing nucleoside triphosphate hydrolases"/>
    <property type="match status" value="1"/>
</dbReference>
<keyword evidence="3" id="KW-1003">Cell membrane</keyword>
<dbReference type="CDD" id="cd01127">
    <property type="entry name" value="TrwB_TraG_TraD_VirD4"/>
    <property type="match status" value="2"/>
</dbReference>
<keyword evidence="9" id="KW-1185">Reference proteome</keyword>
<gene>
    <name evidence="8" type="ORF">AEAE_1011</name>
</gene>
<dbReference type="InterPro" id="IPR027417">
    <property type="entry name" value="P-loop_NTPase"/>
</dbReference>
<evidence type="ECO:0000256" key="3">
    <source>
        <dbReference type="ARBA" id="ARBA00022475"/>
    </source>
</evidence>
<evidence type="ECO:0000256" key="4">
    <source>
        <dbReference type="ARBA" id="ARBA00022692"/>
    </source>
</evidence>
<dbReference type="Pfam" id="PF02534">
    <property type="entry name" value="T4SS-DNA_transf"/>
    <property type="match status" value="1"/>
</dbReference>
<organism evidence="8 9">
    <name type="scientific">Aeriscardovia aeriphila</name>
    <dbReference type="NCBI Taxonomy" id="218139"/>
    <lineage>
        <taxon>Bacteria</taxon>
        <taxon>Bacillati</taxon>
        <taxon>Actinomycetota</taxon>
        <taxon>Actinomycetes</taxon>
        <taxon>Bifidobacteriales</taxon>
        <taxon>Bifidobacteriaceae</taxon>
        <taxon>Aeriscardovia</taxon>
    </lineage>
</organism>
<feature type="transmembrane region" description="Helical" evidence="7">
    <location>
        <begin position="12"/>
        <end position="30"/>
    </location>
</feature>
<dbReference type="InterPro" id="IPR051539">
    <property type="entry name" value="T4SS-coupling_protein"/>
</dbReference>
<evidence type="ECO:0000256" key="2">
    <source>
        <dbReference type="ARBA" id="ARBA00008806"/>
    </source>
</evidence>